<dbReference type="InParanoid" id="A0A194XSY0"/>
<evidence type="ECO:0000313" key="2">
    <source>
        <dbReference type="EMBL" id="KUJ22837.1"/>
    </source>
</evidence>
<dbReference type="GeneID" id="28822514"/>
<dbReference type="AlphaFoldDB" id="A0A194XSY0"/>
<feature type="compositionally biased region" description="Polar residues" evidence="1">
    <location>
        <begin position="52"/>
        <end position="62"/>
    </location>
</feature>
<feature type="compositionally biased region" description="Basic and acidic residues" evidence="1">
    <location>
        <begin position="65"/>
        <end position="87"/>
    </location>
</feature>
<name>A0A194XSY0_MOLSC</name>
<feature type="region of interest" description="Disordered" evidence="1">
    <location>
        <begin position="113"/>
        <end position="132"/>
    </location>
</feature>
<dbReference type="KEGG" id="psco:LY89DRAFT_664621"/>
<accession>A0A194XSY0</accession>
<proteinExistence type="predicted"/>
<organism evidence="2 3">
    <name type="scientific">Mollisia scopiformis</name>
    <name type="common">Conifer needle endophyte fungus</name>
    <name type="synonym">Phialocephala scopiformis</name>
    <dbReference type="NCBI Taxonomy" id="149040"/>
    <lineage>
        <taxon>Eukaryota</taxon>
        <taxon>Fungi</taxon>
        <taxon>Dikarya</taxon>
        <taxon>Ascomycota</taxon>
        <taxon>Pezizomycotina</taxon>
        <taxon>Leotiomycetes</taxon>
        <taxon>Helotiales</taxon>
        <taxon>Mollisiaceae</taxon>
        <taxon>Mollisia</taxon>
    </lineage>
</organism>
<dbReference type="EMBL" id="KQ947406">
    <property type="protein sequence ID" value="KUJ22837.1"/>
    <property type="molecule type" value="Genomic_DNA"/>
</dbReference>
<protein>
    <submittedName>
        <fullName evidence="2">Uncharacterized protein</fullName>
    </submittedName>
</protein>
<keyword evidence="3" id="KW-1185">Reference proteome</keyword>
<gene>
    <name evidence="2" type="ORF">LY89DRAFT_664621</name>
</gene>
<feature type="region of interest" description="Disordered" evidence="1">
    <location>
        <begin position="52"/>
        <end position="103"/>
    </location>
</feature>
<reference evidence="2 3" key="1">
    <citation type="submission" date="2015-10" db="EMBL/GenBank/DDBJ databases">
        <title>Full genome of DAOMC 229536 Phialocephala scopiformis, a fungal endophyte of spruce producing the potent anti-insectan compound rugulosin.</title>
        <authorList>
            <consortium name="DOE Joint Genome Institute"/>
            <person name="Walker A.K."/>
            <person name="Frasz S.L."/>
            <person name="Seifert K.A."/>
            <person name="Miller J.D."/>
            <person name="Mondo S.J."/>
            <person name="Labutti K."/>
            <person name="Lipzen A."/>
            <person name="Dockter R."/>
            <person name="Kennedy M."/>
            <person name="Grigoriev I.V."/>
            <person name="Spatafora J.W."/>
        </authorList>
    </citation>
    <scope>NUCLEOTIDE SEQUENCE [LARGE SCALE GENOMIC DNA]</scope>
    <source>
        <strain evidence="2 3">CBS 120377</strain>
    </source>
</reference>
<dbReference type="RefSeq" id="XP_018077192.1">
    <property type="nucleotide sequence ID" value="XM_018212788.1"/>
</dbReference>
<evidence type="ECO:0000256" key="1">
    <source>
        <dbReference type="SAM" id="MobiDB-lite"/>
    </source>
</evidence>
<sequence length="132" mass="15161">MPNPRRPAPQIEIWRSEVSRSFTPTEQVYTSPPISLPSFWKKILRRSFISSPLSLNKNSKAEGQNGDRTEMYDKGAGVHEGDRERESSLQFGSEESEDDVLRERRERLERAARLLRSGGKEKKEEEGRRDGG</sequence>
<dbReference type="Proteomes" id="UP000070700">
    <property type="component" value="Unassembled WGS sequence"/>
</dbReference>
<evidence type="ECO:0000313" key="3">
    <source>
        <dbReference type="Proteomes" id="UP000070700"/>
    </source>
</evidence>